<protein>
    <submittedName>
        <fullName evidence="2">Uncharacterized protein</fullName>
    </submittedName>
</protein>
<proteinExistence type="predicted"/>
<evidence type="ECO:0000313" key="2">
    <source>
        <dbReference type="EMBL" id="GAG18700.1"/>
    </source>
</evidence>
<sequence length="148" mass="16750">MSYLGRANFGVTTAQEKQTMKTTMSMFRATAITIEEQRGANDPDIIWTDITVTDDEGNGIEFTVFDCPPIRVGKDGELCQDVMAELADLEISDLDSREQLRADFRTEVLRSQDRLTRAEQAERACQQLREQVAMLEDENHNLESSLAE</sequence>
<reference evidence="2" key="1">
    <citation type="journal article" date="2014" name="Front. Microbiol.">
        <title>High frequency of phylogenetically diverse reductive dehalogenase-homologous genes in deep subseafloor sedimentary metagenomes.</title>
        <authorList>
            <person name="Kawai M."/>
            <person name="Futagami T."/>
            <person name="Toyoda A."/>
            <person name="Takaki Y."/>
            <person name="Nishi S."/>
            <person name="Hori S."/>
            <person name="Arai W."/>
            <person name="Tsubouchi T."/>
            <person name="Morono Y."/>
            <person name="Uchiyama I."/>
            <person name="Ito T."/>
            <person name="Fujiyama A."/>
            <person name="Inagaki F."/>
            <person name="Takami H."/>
        </authorList>
    </citation>
    <scope>NUCLEOTIDE SEQUENCE</scope>
    <source>
        <strain evidence="2">Expedition CK06-06</strain>
    </source>
</reference>
<organism evidence="2">
    <name type="scientific">marine sediment metagenome</name>
    <dbReference type="NCBI Taxonomy" id="412755"/>
    <lineage>
        <taxon>unclassified sequences</taxon>
        <taxon>metagenomes</taxon>
        <taxon>ecological metagenomes</taxon>
    </lineage>
</organism>
<feature type="non-terminal residue" evidence="2">
    <location>
        <position position="148"/>
    </location>
</feature>
<dbReference type="AlphaFoldDB" id="X0VKB5"/>
<gene>
    <name evidence="2" type="ORF">S01H1_48996</name>
</gene>
<dbReference type="EMBL" id="BARS01031488">
    <property type="protein sequence ID" value="GAG18700.1"/>
    <property type="molecule type" value="Genomic_DNA"/>
</dbReference>
<evidence type="ECO:0000256" key="1">
    <source>
        <dbReference type="SAM" id="Coils"/>
    </source>
</evidence>
<name>X0VKB5_9ZZZZ</name>
<accession>X0VKB5</accession>
<feature type="coiled-coil region" evidence="1">
    <location>
        <begin position="111"/>
        <end position="145"/>
    </location>
</feature>
<keyword evidence="1" id="KW-0175">Coiled coil</keyword>
<comment type="caution">
    <text evidence="2">The sequence shown here is derived from an EMBL/GenBank/DDBJ whole genome shotgun (WGS) entry which is preliminary data.</text>
</comment>